<evidence type="ECO:0008006" key="5">
    <source>
        <dbReference type="Google" id="ProtNLM"/>
    </source>
</evidence>
<reference evidence="3" key="1">
    <citation type="submission" date="2021-11" db="EMBL/GenBank/DDBJ databases">
        <authorList>
            <person name="Schell T."/>
        </authorList>
    </citation>
    <scope>NUCLEOTIDE SEQUENCE</scope>
    <source>
        <strain evidence="3">M5</strain>
    </source>
</reference>
<protein>
    <recommendedName>
        <fullName evidence="5">Serine proteinase stubble</fullName>
    </recommendedName>
</protein>
<feature type="chain" id="PRO_5035215979" description="Serine proteinase stubble" evidence="2">
    <location>
        <begin position="27"/>
        <end position="615"/>
    </location>
</feature>
<feature type="compositionally biased region" description="Low complexity" evidence="1">
    <location>
        <begin position="270"/>
        <end position="312"/>
    </location>
</feature>
<name>A0A8J2RQ38_9CRUS</name>
<sequence length="615" mass="62865">MMAAGVRWCVLVTVTLNWLTIAPLNAGPVSINPAISPFGRNIRPITCKSKTGQMGTCMFAMDCTRMNGQHLGTCIDRFYFGSCCAPSDSVMDFPPTTTEGFNGANDLGFSSSLPPLAPVSPLLTMTTSQHPNILADLTTTTTTASSAVPTLGVTETSAAPPTTTTVSSTTVGVVTNPTLAEILASTPLSTLLANPSIHPSSTTEATQTTLKATTQQPSIGTDLPSSFSPVEEVVNVTTTTTPVTTTTTTTTTTITTAAAAIILDMTQSTSTTLSPTTTPEIGTTTIASTTTLPSTTVSSAPPQAETTAATTPGLTNPAELTAVGSSSASPVALSPEESTATDSSLGDEQDEITTLEPVTDLPSASLEPVVVPVAETEIPPPSTEQTVEVTTVEDSVEDGVTDIRPESTDANEEEVVTGSSVAVQTETQGPITTTTSTPIPTTAVVTEVITKAPATSPASPSTTTAVPDTTTVIVSTSSSTSTAPETTITSTTASPSSAILPETTTPVVSITTSSSPVTTTTLVSSTTTISEELSTSQPETFVDTTDVPHWITGDPIDSSGNESTTTPTIVSTTFAELNDTVEGPTVQFQNYREGSTLHLFSSSTSSISHGSLIVS</sequence>
<feature type="signal peptide" evidence="2">
    <location>
        <begin position="1"/>
        <end position="26"/>
    </location>
</feature>
<accession>A0A8J2RQ38</accession>
<evidence type="ECO:0000313" key="3">
    <source>
        <dbReference type="EMBL" id="CAH0100678.1"/>
    </source>
</evidence>
<keyword evidence="2" id="KW-0732">Signal</keyword>
<comment type="caution">
    <text evidence="3">The sequence shown here is derived from an EMBL/GenBank/DDBJ whole genome shotgun (WGS) entry which is preliminary data.</text>
</comment>
<keyword evidence="4" id="KW-1185">Reference proteome</keyword>
<evidence type="ECO:0000256" key="1">
    <source>
        <dbReference type="SAM" id="MobiDB-lite"/>
    </source>
</evidence>
<gene>
    <name evidence="3" type="ORF">DGAL_LOCUS2965</name>
</gene>
<evidence type="ECO:0000256" key="2">
    <source>
        <dbReference type="SAM" id="SignalP"/>
    </source>
</evidence>
<dbReference type="Proteomes" id="UP000789390">
    <property type="component" value="Unassembled WGS sequence"/>
</dbReference>
<dbReference type="OrthoDB" id="6331650at2759"/>
<organism evidence="3 4">
    <name type="scientific">Daphnia galeata</name>
    <dbReference type="NCBI Taxonomy" id="27404"/>
    <lineage>
        <taxon>Eukaryota</taxon>
        <taxon>Metazoa</taxon>
        <taxon>Ecdysozoa</taxon>
        <taxon>Arthropoda</taxon>
        <taxon>Crustacea</taxon>
        <taxon>Branchiopoda</taxon>
        <taxon>Diplostraca</taxon>
        <taxon>Cladocera</taxon>
        <taxon>Anomopoda</taxon>
        <taxon>Daphniidae</taxon>
        <taxon>Daphnia</taxon>
    </lineage>
</organism>
<proteinExistence type="predicted"/>
<evidence type="ECO:0000313" key="4">
    <source>
        <dbReference type="Proteomes" id="UP000789390"/>
    </source>
</evidence>
<feature type="region of interest" description="Disordered" evidence="1">
    <location>
        <begin position="475"/>
        <end position="499"/>
    </location>
</feature>
<feature type="region of interest" description="Disordered" evidence="1">
    <location>
        <begin position="270"/>
        <end position="349"/>
    </location>
</feature>
<dbReference type="AlphaFoldDB" id="A0A8J2RQ38"/>
<dbReference type="EMBL" id="CAKKLH010000043">
    <property type="protein sequence ID" value="CAH0100678.1"/>
    <property type="molecule type" value="Genomic_DNA"/>
</dbReference>